<evidence type="ECO:0000313" key="2">
    <source>
        <dbReference type="Proteomes" id="UP001317001"/>
    </source>
</evidence>
<sequence length="236" mass="27652">MKKSIKITIPKPCEKQEWSSEFISNREQLCLLCSEKVFDATNLSDTELHNLVNQRERPKCMKFKQSQLNRPLLVASTNHFNYKQISNAFYGLLVAGLVVSCGVKKRTENAVSACEQLFITDPFFKDTLKYVIRGIVIDNKYLDVIDNADVTIYTNKYEQFAKVDSLGRFKMVIPKSKLSDIMYLKIDARRNQFYVFVYKEHYEGSFEIRKEEFPLNKVFVLKEPEPIYIGYYEVEK</sequence>
<proteinExistence type="predicted"/>
<dbReference type="RefSeq" id="WP_257500432.1">
    <property type="nucleotide sequence ID" value="NZ_CP102382.1"/>
</dbReference>
<evidence type="ECO:0000313" key="1">
    <source>
        <dbReference type="EMBL" id="UUV22517.1"/>
    </source>
</evidence>
<organism evidence="1 2">
    <name type="scientific">Paenimyroides aestuarii</name>
    <dbReference type="NCBI Taxonomy" id="2968490"/>
    <lineage>
        <taxon>Bacteria</taxon>
        <taxon>Pseudomonadati</taxon>
        <taxon>Bacteroidota</taxon>
        <taxon>Flavobacteriia</taxon>
        <taxon>Flavobacteriales</taxon>
        <taxon>Flavobacteriaceae</taxon>
        <taxon>Paenimyroides</taxon>
    </lineage>
</organism>
<accession>A0ABY5NVR0</accession>
<evidence type="ECO:0008006" key="3">
    <source>
        <dbReference type="Google" id="ProtNLM"/>
    </source>
</evidence>
<dbReference type="Proteomes" id="UP001317001">
    <property type="component" value="Chromosome"/>
</dbReference>
<protein>
    <recommendedName>
        <fullName evidence="3">Carboxypeptidase-like regulatory domain-containing protein</fullName>
    </recommendedName>
</protein>
<name>A0ABY5NVR0_9FLAO</name>
<reference evidence="1 2" key="1">
    <citation type="submission" date="2022-08" db="EMBL/GenBank/DDBJ databases">
        <title>Myroides zhujiangensis sp. nov., a novel bacterium isolated from sediment in the Pearl River Estuary.</title>
        <authorList>
            <person name="Cui L."/>
        </authorList>
    </citation>
    <scope>NUCLEOTIDE SEQUENCE [LARGE SCALE GENOMIC DNA]</scope>
    <source>
        <strain evidence="1 2">SCSIO 72103</strain>
    </source>
</reference>
<gene>
    <name evidence="1" type="ORF">NPX36_05610</name>
</gene>
<keyword evidence="2" id="KW-1185">Reference proteome</keyword>
<dbReference type="EMBL" id="CP102382">
    <property type="protein sequence ID" value="UUV22517.1"/>
    <property type="molecule type" value="Genomic_DNA"/>
</dbReference>